<organism evidence="2 3">
    <name type="scientific">Puccinia graminis f. sp. tritici</name>
    <dbReference type="NCBI Taxonomy" id="56615"/>
    <lineage>
        <taxon>Eukaryota</taxon>
        <taxon>Fungi</taxon>
        <taxon>Dikarya</taxon>
        <taxon>Basidiomycota</taxon>
        <taxon>Pucciniomycotina</taxon>
        <taxon>Pucciniomycetes</taxon>
        <taxon>Pucciniales</taxon>
        <taxon>Pucciniaceae</taxon>
        <taxon>Puccinia</taxon>
    </lineage>
</organism>
<reference evidence="2 3" key="1">
    <citation type="submission" date="2019-05" db="EMBL/GenBank/DDBJ databases">
        <title>Emergence of the Ug99 lineage of the wheat stem rust pathogen through somatic hybridization.</title>
        <authorList>
            <person name="Li F."/>
            <person name="Upadhyaya N.M."/>
            <person name="Sperschneider J."/>
            <person name="Matny O."/>
            <person name="Nguyen-Phuc H."/>
            <person name="Mago R."/>
            <person name="Raley C."/>
            <person name="Miller M.E."/>
            <person name="Silverstein K.A.T."/>
            <person name="Henningsen E."/>
            <person name="Hirsch C.D."/>
            <person name="Visser B."/>
            <person name="Pretorius Z.A."/>
            <person name="Steffenson B.J."/>
            <person name="Schwessinger B."/>
            <person name="Dodds P.N."/>
            <person name="Figueroa M."/>
        </authorList>
    </citation>
    <scope>NUCLEOTIDE SEQUENCE [LARGE SCALE GENOMIC DNA]</scope>
    <source>
        <strain evidence="2 3">Ug99</strain>
    </source>
</reference>
<evidence type="ECO:0000256" key="1">
    <source>
        <dbReference type="SAM" id="SignalP"/>
    </source>
</evidence>
<feature type="chain" id="PRO_5022956739" description="Secreted protein" evidence="1">
    <location>
        <begin position="24"/>
        <end position="117"/>
    </location>
</feature>
<evidence type="ECO:0008006" key="4">
    <source>
        <dbReference type="Google" id="ProtNLM"/>
    </source>
</evidence>
<evidence type="ECO:0000313" key="2">
    <source>
        <dbReference type="EMBL" id="KAA1136524.1"/>
    </source>
</evidence>
<dbReference type="Proteomes" id="UP000325313">
    <property type="component" value="Unassembled WGS sequence"/>
</dbReference>
<sequence length="117" mass="12849">MFHQKLITLAGILASLTLTSVTAPPDEYRCPTANCVNNLTITWCNHELPRCNRHRGMHPCPVPLAGRCLPTFNGESMVNQGCGSLIRLNSHDITHKHGPIKNCQECCAQQPSTSQTV</sequence>
<comment type="caution">
    <text evidence="2">The sequence shown here is derived from an EMBL/GenBank/DDBJ whole genome shotgun (WGS) entry which is preliminary data.</text>
</comment>
<gene>
    <name evidence="2" type="ORF">PGTUg99_034721</name>
</gene>
<dbReference type="AlphaFoldDB" id="A0A5B0SIY8"/>
<keyword evidence="1" id="KW-0732">Signal</keyword>
<feature type="signal peptide" evidence="1">
    <location>
        <begin position="1"/>
        <end position="23"/>
    </location>
</feature>
<dbReference type="EMBL" id="VDEP01000035">
    <property type="protein sequence ID" value="KAA1136524.1"/>
    <property type="molecule type" value="Genomic_DNA"/>
</dbReference>
<evidence type="ECO:0000313" key="3">
    <source>
        <dbReference type="Proteomes" id="UP000325313"/>
    </source>
</evidence>
<proteinExistence type="predicted"/>
<name>A0A5B0SIY8_PUCGR</name>
<accession>A0A5B0SIY8</accession>
<protein>
    <recommendedName>
        <fullName evidence="4">Secreted protein</fullName>
    </recommendedName>
</protein>